<dbReference type="InterPro" id="IPR022412">
    <property type="entry name" value="Quinolinate_PRibosylTrfase_N"/>
</dbReference>
<keyword evidence="6 9" id="KW-0328">Glycosyltransferase</keyword>
<evidence type="ECO:0000313" key="13">
    <source>
        <dbReference type="EMBL" id="AKZ66041.1"/>
    </source>
</evidence>
<dbReference type="KEGG" id="bcig:AB162_458"/>
<evidence type="ECO:0000256" key="2">
    <source>
        <dbReference type="ARBA" id="ARBA00004893"/>
    </source>
</evidence>
<dbReference type="PATRIC" id="fig|186490.8.peg.429"/>
<evidence type="ECO:0000313" key="14">
    <source>
        <dbReference type="Proteomes" id="UP000056466"/>
    </source>
</evidence>
<dbReference type="GO" id="GO:0009435">
    <property type="term" value="P:NAD+ biosynthetic process"/>
    <property type="evidence" value="ECO:0007669"/>
    <property type="project" value="UniProtKB-UniPathway"/>
</dbReference>
<evidence type="ECO:0000259" key="11">
    <source>
        <dbReference type="Pfam" id="PF01729"/>
    </source>
</evidence>
<dbReference type="OrthoDB" id="9782546at2"/>
<evidence type="ECO:0000256" key="9">
    <source>
        <dbReference type="PIRNR" id="PIRNR006250"/>
    </source>
</evidence>
<dbReference type="EMBL" id="CP011787">
    <property type="protein sequence ID" value="AKZ66041.1"/>
    <property type="molecule type" value="Genomic_DNA"/>
</dbReference>
<evidence type="ECO:0000256" key="7">
    <source>
        <dbReference type="ARBA" id="ARBA00022679"/>
    </source>
</evidence>
<feature type="binding site" evidence="10">
    <location>
        <begin position="279"/>
        <end position="281"/>
    </location>
    <ligand>
        <name>substrate</name>
    </ligand>
</feature>
<dbReference type="InterPro" id="IPR036068">
    <property type="entry name" value="Nicotinate_pribotase-like_C"/>
</dbReference>
<feature type="binding site" evidence="10">
    <location>
        <begin position="151"/>
        <end position="153"/>
    </location>
    <ligand>
        <name>substrate</name>
    </ligand>
</feature>
<dbReference type="InterPro" id="IPR037128">
    <property type="entry name" value="Quinolinate_PRibosylTase_N_sf"/>
</dbReference>
<dbReference type="GO" id="GO:0004514">
    <property type="term" value="F:nicotinate-nucleotide diphosphorylase (carboxylating) activity"/>
    <property type="evidence" value="ECO:0007669"/>
    <property type="project" value="UniProtKB-EC"/>
</dbReference>
<dbReference type="SUPFAM" id="SSF51690">
    <property type="entry name" value="Nicotinate/Quinolinate PRTase C-terminal domain-like"/>
    <property type="match status" value="1"/>
</dbReference>
<evidence type="ECO:0000256" key="4">
    <source>
        <dbReference type="ARBA" id="ARBA00011944"/>
    </source>
</evidence>
<dbReference type="UniPathway" id="UPA00253">
    <property type="reaction ID" value="UER00331"/>
</dbReference>
<feature type="binding site" evidence="10">
    <location>
        <begin position="258"/>
        <end position="260"/>
    </location>
    <ligand>
        <name>substrate</name>
    </ligand>
</feature>
<sequence>MFYKINNTNNRKKELFIRIKKYIPFIVNFSLKEDLGGVINIESDITTKLISENSKSNAVIITRDNGIFCGKNWFQEVFKQLGNNVSINWQVADGDVIEANQILCTLYGPTRILLIGERTALNFIQTMSGVASQVKYYSDLLYQTNTKLLDTRKTLPGLRTALKYAVLCGGGNNHRLDLTDAFLIKDNHIIAAGSITNAVAQAKIISTSIPIEVEVKNFKELVEALAAQVDIIMLDNFSNQNISQAIAINKQQAALEISGNITLNNIKEYALMGIDYISVGALTKNVRALDLTMYLQ</sequence>
<dbReference type="Gene3D" id="3.90.1170.20">
    <property type="entry name" value="Quinolinate phosphoribosyl transferase, N-terminal domain"/>
    <property type="match status" value="1"/>
</dbReference>
<gene>
    <name evidence="13" type="primary">nadC</name>
    <name evidence="13" type="ORF">AB162_458</name>
</gene>
<dbReference type="EC" id="2.4.2.19" evidence="4"/>
<dbReference type="NCBIfam" id="TIGR00078">
    <property type="entry name" value="nadC"/>
    <property type="match status" value="1"/>
</dbReference>
<accession>A0A0K2BKZ2</accession>
<feature type="binding site" evidence="10">
    <location>
        <position position="185"/>
    </location>
    <ligand>
        <name>substrate</name>
    </ligand>
</feature>
<keyword evidence="5" id="KW-0662">Pyridine nucleotide biosynthesis</keyword>
<dbReference type="SUPFAM" id="SSF54675">
    <property type="entry name" value="Nicotinate/Quinolinate PRTase N-terminal domain-like"/>
    <property type="match status" value="1"/>
</dbReference>
<dbReference type="InterPro" id="IPR013785">
    <property type="entry name" value="Aldolase_TIM"/>
</dbReference>
<evidence type="ECO:0000256" key="6">
    <source>
        <dbReference type="ARBA" id="ARBA00022676"/>
    </source>
</evidence>
<comment type="pathway">
    <text evidence="2">Cofactor biosynthesis; NAD(+) biosynthesis; nicotinate D-ribonucleotide from quinolinate: step 1/1.</text>
</comment>
<dbReference type="RefSeq" id="WP_053097115.1">
    <property type="nucleotide sequence ID" value="NZ_CP011787.1"/>
</dbReference>
<dbReference type="GO" id="GO:0034213">
    <property type="term" value="P:quinolinate catabolic process"/>
    <property type="evidence" value="ECO:0007669"/>
    <property type="project" value="TreeGrafter"/>
</dbReference>
<evidence type="ECO:0000259" key="12">
    <source>
        <dbReference type="Pfam" id="PF02749"/>
    </source>
</evidence>
<keyword evidence="14" id="KW-1185">Reference proteome</keyword>
<dbReference type="FunFam" id="3.20.20.70:FF:000030">
    <property type="entry name" value="Nicotinate-nucleotide pyrophosphorylase, carboxylating"/>
    <property type="match status" value="1"/>
</dbReference>
<dbReference type="PANTHER" id="PTHR32179:SF3">
    <property type="entry name" value="NICOTINATE-NUCLEOTIDE PYROPHOSPHORYLASE [CARBOXYLATING]"/>
    <property type="match status" value="1"/>
</dbReference>
<dbReference type="Pfam" id="PF01729">
    <property type="entry name" value="QRPTase_C"/>
    <property type="match status" value="1"/>
</dbReference>
<evidence type="ECO:0000256" key="3">
    <source>
        <dbReference type="ARBA" id="ARBA00009400"/>
    </source>
</evidence>
<keyword evidence="7 9" id="KW-0808">Transferase</keyword>
<dbReference type="PANTHER" id="PTHR32179">
    <property type="entry name" value="NICOTINATE-NUCLEOTIDE PYROPHOSPHORYLASE [CARBOXYLATING]"/>
    <property type="match status" value="1"/>
</dbReference>
<dbReference type="Proteomes" id="UP000056466">
    <property type="component" value="Chromosome"/>
</dbReference>
<evidence type="ECO:0000256" key="5">
    <source>
        <dbReference type="ARBA" id="ARBA00022642"/>
    </source>
</evidence>
<reference evidence="13 14" key="1">
    <citation type="submission" date="2015-06" db="EMBL/GenBank/DDBJ databases">
        <title>Lineage-specific patterns of genome deterioration in obligate symbionts.</title>
        <authorList>
            <person name="Bennett G.M."/>
            <person name="McCutcheon J.P."/>
            <person name="McDonald B.R."/>
            <person name="Moran N.A."/>
        </authorList>
    </citation>
    <scope>NUCLEOTIDE SEQUENCE [LARGE SCALE GENOMIC DNA]</scope>
    <source>
        <strain evidence="13 14">B-GSS</strain>
    </source>
</reference>
<feature type="binding site" evidence="10">
    <location>
        <position position="175"/>
    </location>
    <ligand>
        <name>substrate</name>
    </ligand>
</feature>
<dbReference type="InterPro" id="IPR004393">
    <property type="entry name" value="NadC"/>
</dbReference>
<dbReference type="InterPro" id="IPR002638">
    <property type="entry name" value="Quinolinate_PRibosylTrfase_C"/>
</dbReference>
<dbReference type="AlphaFoldDB" id="A0A0K2BKZ2"/>
<dbReference type="InterPro" id="IPR027277">
    <property type="entry name" value="NadC/ModD"/>
</dbReference>
<dbReference type="Gene3D" id="3.20.20.70">
    <property type="entry name" value="Aldolase class I"/>
    <property type="match status" value="1"/>
</dbReference>
<feature type="binding site" evidence="10">
    <location>
        <position position="235"/>
    </location>
    <ligand>
        <name>substrate</name>
    </ligand>
</feature>
<name>A0A0K2BKZ2_9GAMM</name>
<dbReference type="CDD" id="cd01572">
    <property type="entry name" value="QPRTase"/>
    <property type="match status" value="1"/>
</dbReference>
<evidence type="ECO:0000256" key="10">
    <source>
        <dbReference type="PIRSR" id="PIRSR006250-1"/>
    </source>
</evidence>
<proteinExistence type="inferred from homology"/>
<evidence type="ECO:0000256" key="1">
    <source>
        <dbReference type="ARBA" id="ARBA00003237"/>
    </source>
</evidence>
<organism evidence="13 14">
    <name type="scientific">Candidatus Palibaumannia cicadellinicola</name>
    <dbReference type="NCBI Taxonomy" id="186490"/>
    <lineage>
        <taxon>Bacteria</taxon>
        <taxon>Pseudomonadati</taxon>
        <taxon>Pseudomonadota</taxon>
        <taxon>Gammaproteobacteria</taxon>
        <taxon>Candidatus Palibaumannia</taxon>
    </lineage>
</organism>
<feature type="binding site" evidence="10">
    <location>
        <position position="214"/>
    </location>
    <ligand>
        <name>substrate</name>
    </ligand>
</feature>
<evidence type="ECO:0000256" key="8">
    <source>
        <dbReference type="ARBA" id="ARBA00033102"/>
    </source>
</evidence>
<dbReference type="PIRSF" id="PIRSF006250">
    <property type="entry name" value="NadC_ModD"/>
    <property type="match status" value="1"/>
</dbReference>
<feature type="domain" description="Quinolinate phosphoribosyl transferase N-terminal" evidence="12">
    <location>
        <begin position="44"/>
        <end position="128"/>
    </location>
</feature>
<protein>
    <recommendedName>
        <fullName evidence="4">nicotinate-nucleotide diphosphorylase (carboxylating)</fullName>
        <ecNumber evidence="4">2.4.2.19</ecNumber>
    </recommendedName>
    <alternativeName>
        <fullName evidence="8">Quinolinate phosphoribosyltransferase [decarboxylating]</fullName>
    </alternativeName>
</protein>
<dbReference type="GO" id="GO:0005737">
    <property type="term" value="C:cytoplasm"/>
    <property type="evidence" value="ECO:0007669"/>
    <property type="project" value="TreeGrafter"/>
</dbReference>
<dbReference type="Pfam" id="PF02749">
    <property type="entry name" value="QRPTase_N"/>
    <property type="match status" value="1"/>
</dbReference>
<feature type="binding site" evidence="10">
    <location>
        <position position="118"/>
    </location>
    <ligand>
        <name>substrate</name>
    </ligand>
</feature>
<feature type="domain" description="Quinolinate phosphoribosyl transferase C-terminal" evidence="11">
    <location>
        <begin position="130"/>
        <end position="293"/>
    </location>
</feature>
<comment type="function">
    <text evidence="1">Involved in the catabolism of quinolinic acid (QA).</text>
</comment>
<comment type="similarity">
    <text evidence="3 9">Belongs to the NadC/ModD family.</text>
</comment>